<proteinExistence type="predicted"/>
<organism evidence="1 2">
    <name type="scientific">Vaccinium darrowii</name>
    <dbReference type="NCBI Taxonomy" id="229202"/>
    <lineage>
        <taxon>Eukaryota</taxon>
        <taxon>Viridiplantae</taxon>
        <taxon>Streptophyta</taxon>
        <taxon>Embryophyta</taxon>
        <taxon>Tracheophyta</taxon>
        <taxon>Spermatophyta</taxon>
        <taxon>Magnoliopsida</taxon>
        <taxon>eudicotyledons</taxon>
        <taxon>Gunneridae</taxon>
        <taxon>Pentapetalae</taxon>
        <taxon>asterids</taxon>
        <taxon>Ericales</taxon>
        <taxon>Ericaceae</taxon>
        <taxon>Vaccinioideae</taxon>
        <taxon>Vaccinieae</taxon>
        <taxon>Vaccinium</taxon>
    </lineage>
</organism>
<evidence type="ECO:0000313" key="2">
    <source>
        <dbReference type="Proteomes" id="UP000828048"/>
    </source>
</evidence>
<dbReference type="EMBL" id="CM037159">
    <property type="protein sequence ID" value="KAH7865316.1"/>
    <property type="molecule type" value="Genomic_DNA"/>
</dbReference>
<evidence type="ECO:0000313" key="1">
    <source>
        <dbReference type="EMBL" id="KAH7865316.1"/>
    </source>
</evidence>
<dbReference type="Proteomes" id="UP000828048">
    <property type="component" value="Chromosome 9"/>
</dbReference>
<keyword evidence="2" id="KW-1185">Reference proteome</keyword>
<gene>
    <name evidence="1" type="ORF">Vadar_005031</name>
</gene>
<comment type="caution">
    <text evidence="1">The sequence shown here is derived from an EMBL/GenBank/DDBJ whole genome shotgun (WGS) entry which is preliminary data.</text>
</comment>
<reference evidence="1 2" key="1">
    <citation type="journal article" date="2021" name="Hortic Res">
        <title>High-quality reference genome and annotation aids understanding of berry development for evergreen blueberry (Vaccinium darrowii).</title>
        <authorList>
            <person name="Yu J."/>
            <person name="Hulse-Kemp A.M."/>
            <person name="Babiker E."/>
            <person name="Staton M."/>
        </authorList>
    </citation>
    <scope>NUCLEOTIDE SEQUENCE [LARGE SCALE GENOMIC DNA]</scope>
    <source>
        <strain evidence="2">cv. NJ 8807/NJ 8810</strain>
        <tissue evidence="1">Young leaf</tissue>
    </source>
</reference>
<sequence length="951" mass="105718">MMLVNGFDKGEEEVSSSCRDKIMVDPAKPATLTWQRKLNSEGKVLSAFSLSLPEILLMLPIGIRLWRHIREEAAKGKGVLINPFKKRHVSSCHGVPLGGMGAGSIERNYKGEFQRWQLFPRMCEDKPVLANQFSVFVSRPNGEKFSTVLSPRNPEILIENSASGIGSWDWNLKGNNSTYHGLFPRSWTIYEGEPDPLLRIVCRQISPFIPHNYKESSFPVAVFTFTLFNLGKTAADVTLLFTWANSTGGVSGISGHHYNSKIRMKDGVHSVLLHHKTANGLSPVTFAIAAEETNGVHISKCPCFVVDGNSQGITAKDMWHEIKEHGSFDHLDAAETSMPSEPGSSIGAAIAASLSVPSDASRTVTFSLAWDCPEVTFTSARSYHRRYTKFYGTHGDAAANIAHDAILEHSIWESKIDAWQKPVLEDKRLPEWYPVTLFNELYYLNSGGTVWTDGSPPIHSLSTIGERKFSIDMFSSDANNALSISPQNDTSVDILGRMTSTLEEINSPLTLNAAFGTNLLKKGEENIGQFLYYEGIEYNMWNTSDVHFYSSFALIMLFPKIELSIQRDFAASVMLHDPSKMSLLHNGKWVSKKVLGAIPHDIGINDPWFEVNGYNLYNTDSWKDLNPKFVLQVYRDVVATGDKNFAKAVWPSVYIAMAFMDQFDKDGDGMIENDGSPDQTYDTWSASGVSAYSGGLWVAALQAASALAYEVGDKGAGDYFWFRFQKAKKVYEKLWNGSYFNYDNSGGSASSSIQADQLAGQWYARACGLLPIVDEEKAKSALEKVYNFNVLKVKDGRRGAVNGMLPSGEIDLSAMQSREIWPGVTYALAATMIQEDMLETAFQTASGVHEAVWSEEGLGLSFQTPEAWNTDDQYRALGYMRPLAIWAMQWALSLPEPSKKEIKPEQMDDSLIRKHEAVFKRVGSLLKLPKEDGSRSVLQAVHDYASKKLGR</sequence>
<protein>
    <submittedName>
        <fullName evidence="1">Uncharacterized protein</fullName>
    </submittedName>
</protein>
<name>A0ACB7ZIK2_9ERIC</name>
<accession>A0ACB7ZIK2</accession>